<dbReference type="AlphaFoldDB" id="A0A2M8L208"/>
<dbReference type="EMBL" id="PFEI01000076">
    <property type="protein sequence ID" value="PJE66963.1"/>
    <property type="molecule type" value="Genomic_DNA"/>
</dbReference>
<name>A0A2M8L208_9BACT</name>
<accession>A0A2M8L208</accession>
<evidence type="ECO:0000313" key="2">
    <source>
        <dbReference type="Proteomes" id="UP000229766"/>
    </source>
</evidence>
<organism evidence="1 2">
    <name type="scientific">Candidatus Shapirobacteria bacterium CG10_big_fil_rev_8_21_14_0_10_36_6</name>
    <dbReference type="NCBI Taxonomy" id="1974886"/>
    <lineage>
        <taxon>Bacteria</taxon>
        <taxon>Candidatus Shapironibacteriota</taxon>
    </lineage>
</organism>
<comment type="caution">
    <text evidence="1">The sequence shown here is derived from an EMBL/GenBank/DDBJ whole genome shotgun (WGS) entry which is preliminary data.</text>
</comment>
<dbReference type="Proteomes" id="UP000229766">
    <property type="component" value="Unassembled WGS sequence"/>
</dbReference>
<evidence type="ECO:0000313" key="1">
    <source>
        <dbReference type="EMBL" id="PJE66963.1"/>
    </source>
</evidence>
<protein>
    <submittedName>
        <fullName evidence="1">Cupin domain-containing protein</fullName>
    </submittedName>
</protein>
<dbReference type="SUPFAM" id="SSF51182">
    <property type="entry name" value="RmlC-like cupins"/>
    <property type="match status" value="1"/>
</dbReference>
<feature type="non-terminal residue" evidence="1">
    <location>
        <position position="1"/>
    </location>
</feature>
<proteinExistence type="predicted"/>
<dbReference type="Gene3D" id="2.60.120.10">
    <property type="entry name" value="Jelly Rolls"/>
    <property type="match status" value="1"/>
</dbReference>
<dbReference type="InterPro" id="IPR014710">
    <property type="entry name" value="RmlC-like_jellyroll"/>
</dbReference>
<dbReference type="InterPro" id="IPR011051">
    <property type="entry name" value="RmlC_Cupin_sf"/>
</dbReference>
<reference evidence="2" key="1">
    <citation type="submission" date="2017-09" db="EMBL/GenBank/DDBJ databases">
        <title>Depth-based differentiation of microbial function through sediment-hosted aquifers and enrichment of novel symbionts in the deep terrestrial subsurface.</title>
        <authorList>
            <person name="Probst A.J."/>
            <person name="Ladd B."/>
            <person name="Jarett J.K."/>
            <person name="Geller-Mcgrath D.E."/>
            <person name="Sieber C.M.K."/>
            <person name="Emerson J.B."/>
            <person name="Anantharaman K."/>
            <person name="Thomas B.C."/>
            <person name="Malmstrom R."/>
            <person name="Stieglmeier M."/>
            <person name="Klingl A."/>
            <person name="Woyke T."/>
            <person name="Ryan C.M."/>
            <person name="Banfield J.F."/>
        </authorList>
    </citation>
    <scope>NUCLEOTIDE SEQUENCE [LARGE SCALE GENOMIC DNA]</scope>
</reference>
<gene>
    <name evidence="1" type="ORF">COU93_01360</name>
</gene>
<sequence>ITDIKYIVKFGEMIILPANQPHSLKANKKFKMILTMIKS</sequence>